<keyword evidence="4" id="KW-1185">Reference proteome</keyword>
<protein>
    <recommendedName>
        <fullName evidence="2">Concentrative nucleoside transporter N-terminal domain-containing protein</fullName>
    </recommendedName>
</protein>
<organism evidence="3 4">
    <name type="scientific">Meganyctiphanes norvegica</name>
    <name type="common">Northern krill</name>
    <name type="synonym">Thysanopoda norvegica</name>
    <dbReference type="NCBI Taxonomy" id="48144"/>
    <lineage>
        <taxon>Eukaryota</taxon>
        <taxon>Metazoa</taxon>
        <taxon>Ecdysozoa</taxon>
        <taxon>Arthropoda</taxon>
        <taxon>Crustacea</taxon>
        <taxon>Multicrustacea</taxon>
        <taxon>Malacostraca</taxon>
        <taxon>Eumalacostraca</taxon>
        <taxon>Eucarida</taxon>
        <taxon>Euphausiacea</taxon>
        <taxon>Euphausiidae</taxon>
        <taxon>Meganyctiphanes</taxon>
    </lineage>
</organism>
<feature type="non-terminal residue" evidence="3">
    <location>
        <position position="208"/>
    </location>
</feature>
<dbReference type="InterPro" id="IPR002668">
    <property type="entry name" value="CNT_N_dom"/>
</dbReference>
<dbReference type="PANTHER" id="PTHR10590">
    <property type="entry name" value="SODIUM/NUCLEOSIDE COTRANSPORTER"/>
    <property type="match status" value="1"/>
</dbReference>
<dbReference type="EMBL" id="CAXKWB010016590">
    <property type="protein sequence ID" value="CAL4116640.1"/>
    <property type="molecule type" value="Genomic_DNA"/>
</dbReference>
<feature type="non-terminal residue" evidence="3">
    <location>
        <position position="1"/>
    </location>
</feature>
<dbReference type="PANTHER" id="PTHR10590:SF4">
    <property type="entry name" value="SOLUTE CARRIER FAMILY 28 MEMBER 3"/>
    <property type="match status" value="1"/>
</dbReference>
<proteinExistence type="predicted"/>
<keyword evidence="1" id="KW-0812">Transmembrane</keyword>
<evidence type="ECO:0000313" key="4">
    <source>
        <dbReference type="Proteomes" id="UP001497623"/>
    </source>
</evidence>
<feature type="transmembrane region" description="Helical" evidence="1">
    <location>
        <begin position="171"/>
        <end position="193"/>
    </location>
</feature>
<dbReference type="Proteomes" id="UP001497623">
    <property type="component" value="Unassembled WGS sequence"/>
</dbReference>
<evidence type="ECO:0000256" key="1">
    <source>
        <dbReference type="SAM" id="Phobius"/>
    </source>
</evidence>
<feature type="transmembrane region" description="Helical" evidence="1">
    <location>
        <begin position="84"/>
        <end position="103"/>
    </location>
</feature>
<dbReference type="Pfam" id="PF01773">
    <property type="entry name" value="Nucleos_tra2_N"/>
    <property type="match status" value="1"/>
</dbReference>
<keyword evidence="1" id="KW-1133">Transmembrane helix</keyword>
<sequence length="208" mass="23359">DYWCSGDGLLIIITIVVLLFISYSKILKPCFGKAIIRKLEPVKNIAELLCNKRLLGLPLAPILVSVLVYGALLIFLLVDTAGERHRLISLFGLLLQIFLGFIFSKAPQKVKWQQILWGIGIQFAFGLLILRWSVGKAVFNCAGDKVSAFLSFTKEGSSFVFGDLLTKENPIFAFTSLPVIFFVSFIVQILYFYGAMQWLVIKLGWCLQ</sequence>
<gene>
    <name evidence="3" type="ORF">MNOR_LOCUS21018</name>
</gene>
<dbReference type="GO" id="GO:0005886">
    <property type="term" value="C:plasma membrane"/>
    <property type="evidence" value="ECO:0007669"/>
    <property type="project" value="TreeGrafter"/>
</dbReference>
<dbReference type="InterPro" id="IPR008276">
    <property type="entry name" value="C_nuclsd_transpt"/>
</dbReference>
<feature type="transmembrane region" description="Helical" evidence="1">
    <location>
        <begin position="6"/>
        <end position="23"/>
    </location>
</feature>
<evidence type="ECO:0000259" key="2">
    <source>
        <dbReference type="Pfam" id="PF01773"/>
    </source>
</evidence>
<feature type="transmembrane region" description="Helical" evidence="1">
    <location>
        <begin position="115"/>
        <end position="134"/>
    </location>
</feature>
<feature type="domain" description="Concentrative nucleoside transporter N-terminal" evidence="2">
    <location>
        <begin position="91"/>
        <end position="164"/>
    </location>
</feature>
<keyword evidence="1" id="KW-0472">Membrane</keyword>
<reference evidence="3 4" key="1">
    <citation type="submission" date="2024-05" db="EMBL/GenBank/DDBJ databases">
        <authorList>
            <person name="Wallberg A."/>
        </authorList>
    </citation>
    <scope>NUCLEOTIDE SEQUENCE [LARGE SCALE GENOMIC DNA]</scope>
</reference>
<evidence type="ECO:0000313" key="3">
    <source>
        <dbReference type="EMBL" id="CAL4116640.1"/>
    </source>
</evidence>
<dbReference type="GO" id="GO:0005415">
    <property type="term" value="F:nucleoside:sodium symporter activity"/>
    <property type="evidence" value="ECO:0007669"/>
    <property type="project" value="TreeGrafter"/>
</dbReference>
<name>A0AAV2R8M6_MEGNR</name>
<dbReference type="AlphaFoldDB" id="A0AAV2R8M6"/>
<accession>A0AAV2R8M6</accession>
<comment type="caution">
    <text evidence="3">The sequence shown here is derived from an EMBL/GenBank/DDBJ whole genome shotgun (WGS) entry which is preliminary data.</text>
</comment>
<feature type="transmembrane region" description="Helical" evidence="1">
    <location>
        <begin position="54"/>
        <end position="78"/>
    </location>
</feature>